<evidence type="ECO:0000313" key="6">
    <source>
        <dbReference type="Proteomes" id="UP000799118"/>
    </source>
</evidence>
<dbReference type="GO" id="GO:0003756">
    <property type="term" value="F:protein disulfide isomerase activity"/>
    <property type="evidence" value="ECO:0007669"/>
    <property type="project" value="TreeGrafter"/>
</dbReference>
<reference evidence="5" key="1">
    <citation type="journal article" date="2019" name="Environ. Microbiol.">
        <title>Fungal ecological strategies reflected in gene transcription - a case study of two litter decomposers.</title>
        <authorList>
            <person name="Barbi F."/>
            <person name="Kohler A."/>
            <person name="Barry K."/>
            <person name="Baskaran P."/>
            <person name="Daum C."/>
            <person name="Fauchery L."/>
            <person name="Ihrmark K."/>
            <person name="Kuo A."/>
            <person name="LaButti K."/>
            <person name="Lipzen A."/>
            <person name="Morin E."/>
            <person name="Grigoriev I.V."/>
            <person name="Henrissat B."/>
            <person name="Lindahl B."/>
            <person name="Martin F."/>
        </authorList>
    </citation>
    <scope>NUCLEOTIDE SEQUENCE</scope>
    <source>
        <strain evidence="5">JB14</strain>
    </source>
</reference>
<feature type="signal peptide" evidence="3">
    <location>
        <begin position="1"/>
        <end position="32"/>
    </location>
</feature>
<accession>A0A6A4HKY4</accession>
<keyword evidence="6" id="KW-1185">Reference proteome</keyword>
<comment type="similarity">
    <text evidence="1">Belongs to the protein disulfide isomerase family.</text>
</comment>
<proteinExistence type="inferred from homology"/>
<dbReference type="InterPro" id="IPR036249">
    <property type="entry name" value="Thioredoxin-like_sf"/>
</dbReference>
<feature type="domain" description="Thioredoxin" evidence="4">
    <location>
        <begin position="150"/>
        <end position="269"/>
    </location>
</feature>
<evidence type="ECO:0000256" key="1">
    <source>
        <dbReference type="ARBA" id="ARBA00006347"/>
    </source>
</evidence>
<dbReference type="InterPro" id="IPR013766">
    <property type="entry name" value="Thioredoxin_domain"/>
</dbReference>
<dbReference type="EMBL" id="ML769473">
    <property type="protein sequence ID" value="KAE9399129.1"/>
    <property type="molecule type" value="Genomic_DNA"/>
</dbReference>
<dbReference type="AlphaFoldDB" id="A0A6A4HKY4"/>
<dbReference type="GO" id="GO:0006457">
    <property type="term" value="P:protein folding"/>
    <property type="evidence" value="ECO:0007669"/>
    <property type="project" value="TreeGrafter"/>
</dbReference>
<dbReference type="OrthoDB" id="72053at2759"/>
<protein>
    <recommendedName>
        <fullName evidence="4">Thioredoxin domain-containing protein</fullName>
    </recommendedName>
</protein>
<evidence type="ECO:0000256" key="2">
    <source>
        <dbReference type="ARBA" id="ARBA00022729"/>
    </source>
</evidence>
<dbReference type="InterPro" id="IPR017937">
    <property type="entry name" value="Thioredoxin_CS"/>
</dbReference>
<name>A0A6A4HKY4_9AGAR</name>
<dbReference type="PANTHER" id="PTHR45672">
    <property type="entry name" value="PROTEIN DISULFIDE-ISOMERASE C17H9.14C-RELATED"/>
    <property type="match status" value="1"/>
</dbReference>
<keyword evidence="2 3" id="KW-0732">Signal</keyword>
<dbReference type="Gene3D" id="3.40.30.10">
    <property type="entry name" value="Glutaredoxin"/>
    <property type="match status" value="3"/>
</dbReference>
<dbReference type="InterPro" id="IPR051063">
    <property type="entry name" value="PDI"/>
</dbReference>
<gene>
    <name evidence="5" type="ORF">BT96DRAFT_920347</name>
</gene>
<dbReference type="SUPFAM" id="SSF52833">
    <property type="entry name" value="Thioredoxin-like"/>
    <property type="match status" value="2"/>
</dbReference>
<evidence type="ECO:0000256" key="3">
    <source>
        <dbReference type="SAM" id="SignalP"/>
    </source>
</evidence>
<dbReference type="Proteomes" id="UP000799118">
    <property type="component" value="Unassembled WGS sequence"/>
</dbReference>
<dbReference type="Pfam" id="PF00085">
    <property type="entry name" value="Thioredoxin"/>
    <property type="match status" value="2"/>
</dbReference>
<dbReference type="PANTHER" id="PTHR45672:SF3">
    <property type="entry name" value="THIOREDOXIN DOMAIN-CONTAINING PROTEIN 5"/>
    <property type="match status" value="1"/>
</dbReference>
<feature type="domain" description="Thioredoxin" evidence="4">
    <location>
        <begin position="12"/>
        <end position="140"/>
    </location>
</feature>
<dbReference type="PROSITE" id="PS00194">
    <property type="entry name" value="THIOREDOXIN_1"/>
    <property type="match status" value="1"/>
</dbReference>
<dbReference type="GO" id="GO:0005783">
    <property type="term" value="C:endoplasmic reticulum"/>
    <property type="evidence" value="ECO:0007669"/>
    <property type="project" value="TreeGrafter"/>
</dbReference>
<dbReference type="PROSITE" id="PS51352">
    <property type="entry name" value="THIOREDOXIN_2"/>
    <property type="match status" value="2"/>
</dbReference>
<organism evidence="5 6">
    <name type="scientific">Gymnopus androsaceus JB14</name>
    <dbReference type="NCBI Taxonomy" id="1447944"/>
    <lineage>
        <taxon>Eukaryota</taxon>
        <taxon>Fungi</taxon>
        <taxon>Dikarya</taxon>
        <taxon>Basidiomycota</taxon>
        <taxon>Agaricomycotina</taxon>
        <taxon>Agaricomycetes</taxon>
        <taxon>Agaricomycetidae</taxon>
        <taxon>Agaricales</taxon>
        <taxon>Marasmiineae</taxon>
        <taxon>Omphalotaceae</taxon>
        <taxon>Gymnopus</taxon>
    </lineage>
</organism>
<feature type="chain" id="PRO_5025580647" description="Thioredoxin domain-containing protein" evidence="3">
    <location>
        <begin position="33"/>
        <end position="551"/>
    </location>
</feature>
<evidence type="ECO:0000313" key="5">
    <source>
        <dbReference type="EMBL" id="KAE9399129.1"/>
    </source>
</evidence>
<evidence type="ECO:0000259" key="4">
    <source>
        <dbReference type="PROSITE" id="PS51352"/>
    </source>
</evidence>
<sequence>MILKLWKLLGDLPLPFLILSLSLVSVALPVHSTELTPDNFKSSISNGVWFIEHFSPYCGHCRAFAPTWEELVAKNEETSAEKTGIKLAQVNCAVNGDLCSANGVKGYPQMNLYKDGEFVETFKGARDLDHLTEFLKKHAPVVESEPVIEEPEEEALAPGTNPNLSGSVLVLDDTNIQSTIEQGPVFLKFYAPWCGHCKKLAPTWKNLAKSMQYKLNIAEVDCEANKALCQNFDIPGFPTLMYVADGSKTEYSGGRKFDQLREFAEKASGAGAKPIAADELEKHVSEENLVYALLYPSSERKLLTVLKPLFASLLGSACGLHHRRPTIFIDIPFLHPLDRKMLTQDTFQSVMNSPARPLVVLAAVTKSTKDKVEERMELIGKKWRLRTDGKGMIRDAQNGVDRPVVFAWMDMERWKDWMKSMYGIKNKGSVALDDIDVIIADHKALIYYDTDTSGSPMKLSSTQDIFSALDGVAQGRISPKNSENLIERVARYLNAKLQATESYVINHPKHIAFFVVVGLLLAVWAVRRAFAEDPMDRDYVRLSKGKADRLD</sequence>